<evidence type="ECO:0000313" key="7">
    <source>
        <dbReference type="Proteomes" id="UP000254863"/>
    </source>
</evidence>
<keyword evidence="4 5" id="KW-0472">Membrane</keyword>
<dbReference type="GO" id="GO:0012505">
    <property type="term" value="C:endomembrane system"/>
    <property type="evidence" value="ECO:0007669"/>
    <property type="project" value="UniProtKB-SubCell"/>
</dbReference>
<evidence type="ECO:0000256" key="3">
    <source>
        <dbReference type="ARBA" id="ARBA00022989"/>
    </source>
</evidence>
<dbReference type="Gene3D" id="1.20.1250.20">
    <property type="entry name" value="MFS general substrate transporter like domains"/>
    <property type="match status" value="1"/>
</dbReference>
<sequence>MRSATDINQRYRTLRPQLLMYMVIGYAAFYLTRKSVNYVLPALQTDLGLDKGDIGLLGSLFYLTYGLSKFTAGLCTTATGSAGLWARDCSPPVC</sequence>
<comment type="caution">
    <text evidence="6">The sequence shown here is derived from an EMBL/GenBank/DDBJ whole genome shotgun (WGS) entry which is preliminary data.</text>
</comment>
<feature type="transmembrane region" description="Helical" evidence="5">
    <location>
        <begin position="12"/>
        <end position="31"/>
    </location>
</feature>
<reference evidence="6 7" key="1">
    <citation type="submission" date="2018-06" db="EMBL/GenBank/DDBJ databases">
        <authorList>
            <consortium name="Pathogen Informatics"/>
            <person name="Doyle S."/>
        </authorList>
    </citation>
    <scope>NUCLEOTIDE SEQUENCE [LARGE SCALE GENOMIC DNA]</scope>
    <source>
        <strain evidence="6 7">NCTC11685</strain>
    </source>
</reference>
<evidence type="ECO:0000256" key="2">
    <source>
        <dbReference type="ARBA" id="ARBA00022692"/>
    </source>
</evidence>
<organism evidence="6 7">
    <name type="scientific">Klebsiella michiganensis</name>
    <dbReference type="NCBI Taxonomy" id="1134687"/>
    <lineage>
        <taxon>Bacteria</taxon>
        <taxon>Pseudomonadati</taxon>
        <taxon>Pseudomonadota</taxon>
        <taxon>Gammaproteobacteria</taxon>
        <taxon>Enterobacterales</taxon>
        <taxon>Enterobacteriaceae</taxon>
        <taxon>Klebsiella/Raoultella group</taxon>
        <taxon>Klebsiella</taxon>
    </lineage>
</organism>
<dbReference type="GO" id="GO:0061513">
    <property type="term" value="F:glucose 6-phosphate:phosphate antiporter activity"/>
    <property type="evidence" value="ECO:0007669"/>
    <property type="project" value="TreeGrafter"/>
</dbReference>
<protein>
    <submittedName>
        <fullName evidence="6">Hexose phosphate uptake regulatory protein UhpC</fullName>
    </submittedName>
</protein>
<dbReference type="PANTHER" id="PTHR43826:SF3">
    <property type="entry name" value="GLUCOSE-6-PHOSPHATE EXCHANGER SLC37A4"/>
    <property type="match status" value="1"/>
</dbReference>
<keyword evidence="3 5" id="KW-1133">Transmembrane helix</keyword>
<dbReference type="Proteomes" id="UP000254863">
    <property type="component" value="Unassembled WGS sequence"/>
</dbReference>
<dbReference type="GO" id="GO:0035435">
    <property type="term" value="P:phosphate ion transmembrane transport"/>
    <property type="evidence" value="ECO:0007669"/>
    <property type="project" value="TreeGrafter"/>
</dbReference>
<evidence type="ECO:0000256" key="4">
    <source>
        <dbReference type="ARBA" id="ARBA00023136"/>
    </source>
</evidence>
<dbReference type="SUPFAM" id="SSF103473">
    <property type="entry name" value="MFS general substrate transporter"/>
    <property type="match status" value="1"/>
</dbReference>
<accession>A0A7H4N6G3</accession>
<comment type="subcellular location">
    <subcellularLocation>
        <location evidence="1">Endomembrane system</location>
        <topology evidence="1">Multi-pass membrane protein</topology>
    </subcellularLocation>
</comment>
<evidence type="ECO:0000256" key="5">
    <source>
        <dbReference type="SAM" id="Phobius"/>
    </source>
</evidence>
<keyword evidence="2 5" id="KW-0812">Transmembrane</keyword>
<name>A0A7H4N6G3_9ENTR</name>
<dbReference type="AlphaFoldDB" id="A0A7H4N6G3"/>
<evidence type="ECO:0000313" key="6">
    <source>
        <dbReference type="EMBL" id="STV79371.1"/>
    </source>
</evidence>
<proteinExistence type="predicted"/>
<dbReference type="EMBL" id="UGMS01000001">
    <property type="protein sequence ID" value="STV79371.1"/>
    <property type="molecule type" value="Genomic_DNA"/>
</dbReference>
<evidence type="ECO:0000256" key="1">
    <source>
        <dbReference type="ARBA" id="ARBA00004127"/>
    </source>
</evidence>
<dbReference type="InterPro" id="IPR036259">
    <property type="entry name" value="MFS_trans_sf"/>
</dbReference>
<dbReference type="GO" id="GO:0005886">
    <property type="term" value="C:plasma membrane"/>
    <property type="evidence" value="ECO:0007669"/>
    <property type="project" value="TreeGrafter"/>
</dbReference>
<dbReference type="PANTHER" id="PTHR43826">
    <property type="entry name" value="GLUCOSE-6-PHOSPHATE EXCHANGER SLC37A4"/>
    <property type="match status" value="1"/>
</dbReference>
<gene>
    <name evidence="6" type="primary">uhpC_2</name>
    <name evidence="6" type="ORF">NCTC11685_02647</name>
</gene>
<dbReference type="InterPro" id="IPR051337">
    <property type="entry name" value="OPA_Antiporter"/>
</dbReference>